<evidence type="ECO:0000313" key="2">
    <source>
        <dbReference type="Proteomes" id="UP000242715"/>
    </source>
</evidence>
<organism evidence="1 2">
    <name type="scientific">Trifolium subterraneum</name>
    <name type="common">Subterranean clover</name>
    <dbReference type="NCBI Taxonomy" id="3900"/>
    <lineage>
        <taxon>Eukaryota</taxon>
        <taxon>Viridiplantae</taxon>
        <taxon>Streptophyta</taxon>
        <taxon>Embryophyta</taxon>
        <taxon>Tracheophyta</taxon>
        <taxon>Spermatophyta</taxon>
        <taxon>Magnoliopsida</taxon>
        <taxon>eudicotyledons</taxon>
        <taxon>Gunneridae</taxon>
        <taxon>Pentapetalae</taxon>
        <taxon>rosids</taxon>
        <taxon>fabids</taxon>
        <taxon>Fabales</taxon>
        <taxon>Fabaceae</taxon>
        <taxon>Papilionoideae</taxon>
        <taxon>50 kb inversion clade</taxon>
        <taxon>NPAAA clade</taxon>
        <taxon>Hologalegina</taxon>
        <taxon>IRL clade</taxon>
        <taxon>Trifolieae</taxon>
        <taxon>Trifolium</taxon>
    </lineage>
</organism>
<reference evidence="2" key="1">
    <citation type="journal article" date="2017" name="Front. Plant Sci.">
        <title>Climate Clever Clovers: New Paradigm to Reduce the Environmental Footprint of Ruminants by Breeding Low Methanogenic Forages Utilizing Haplotype Variation.</title>
        <authorList>
            <person name="Kaur P."/>
            <person name="Appels R."/>
            <person name="Bayer P.E."/>
            <person name="Keeble-Gagnere G."/>
            <person name="Wang J."/>
            <person name="Hirakawa H."/>
            <person name="Shirasawa K."/>
            <person name="Vercoe P."/>
            <person name="Stefanova K."/>
            <person name="Durmic Z."/>
            <person name="Nichols P."/>
            <person name="Revell C."/>
            <person name="Isobe S.N."/>
            <person name="Edwards D."/>
            <person name="Erskine W."/>
        </authorList>
    </citation>
    <scope>NUCLEOTIDE SEQUENCE [LARGE SCALE GENOMIC DNA]</scope>
    <source>
        <strain evidence="2">cv. Daliak</strain>
    </source>
</reference>
<protein>
    <submittedName>
        <fullName evidence="1">Uncharacterized protein</fullName>
    </submittedName>
</protein>
<proteinExistence type="predicted"/>
<keyword evidence="2" id="KW-1185">Reference proteome</keyword>
<dbReference type="AlphaFoldDB" id="A0A2Z6PF26"/>
<dbReference type="Proteomes" id="UP000242715">
    <property type="component" value="Unassembled WGS sequence"/>
</dbReference>
<sequence length="58" mass="6699">MNQICREFLQNRAELYAIGSVFSIGGFEITWRLVLCWSLLLLGLGAGSRNIKKWRCEH</sequence>
<dbReference type="EMBL" id="DF973986">
    <property type="protein sequence ID" value="GAU43639.1"/>
    <property type="molecule type" value="Genomic_DNA"/>
</dbReference>
<accession>A0A2Z6PF26</accession>
<name>A0A2Z6PF26_TRISU</name>
<evidence type="ECO:0000313" key="1">
    <source>
        <dbReference type="EMBL" id="GAU43639.1"/>
    </source>
</evidence>
<gene>
    <name evidence="1" type="ORF">TSUD_24080</name>
</gene>